<sequence length="114" mass="12545">MNKKRSQTSQFSSIHIVMVIVVTALLATGGVLHAFIKNRMLVVDREIQNSSKRIEECEKNIEVVQMKISRELNRPMVRAELAARGSELKPIPSQAIEVVDSSTTSVASVAQTAP</sequence>
<keyword evidence="2" id="KW-1133">Transmembrane helix</keyword>
<keyword evidence="2" id="KW-0472">Membrane</keyword>
<keyword evidence="1" id="KW-0175">Coiled coil</keyword>
<proteinExistence type="predicted"/>
<evidence type="ECO:0000313" key="4">
    <source>
        <dbReference type="Proteomes" id="UP001597297"/>
    </source>
</evidence>
<evidence type="ECO:0000256" key="1">
    <source>
        <dbReference type="SAM" id="Coils"/>
    </source>
</evidence>
<keyword evidence="4" id="KW-1185">Reference proteome</keyword>
<gene>
    <name evidence="3" type="ORF">ACFSQZ_12220</name>
</gene>
<accession>A0ABW5E3P2</accession>
<evidence type="ECO:0008006" key="5">
    <source>
        <dbReference type="Google" id="ProtNLM"/>
    </source>
</evidence>
<evidence type="ECO:0000256" key="2">
    <source>
        <dbReference type="SAM" id="Phobius"/>
    </source>
</evidence>
<keyword evidence="2" id="KW-0812">Transmembrane</keyword>
<feature type="transmembrane region" description="Helical" evidence="2">
    <location>
        <begin position="12"/>
        <end position="36"/>
    </location>
</feature>
<protein>
    <recommendedName>
        <fullName evidence="5">Cell division protein FtsL</fullName>
    </recommendedName>
</protein>
<reference evidence="4" key="1">
    <citation type="journal article" date="2019" name="Int. J. Syst. Evol. Microbiol.">
        <title>The Global Catalogue of Microorganisms (GCM) 10K type strain sequencing project: providing services to taxonomists for standard genome sequencing and annotation.</title>
        <authorList>
            <consortium name="The Broad Institute Genomics Platform"/>
            <consortium name="The Broad Institute Genome Sequencing Center for Infectious Disease"/>
            <person name="Wu L."/>
            <person name="Ma J."/>
        </authorList>
    </citation>
    <scope>NUCLEOTIDE SEQUENCE [LARGE SCALE GENOMIC DNA]</scope>
    <source>
        <strain evidence="4">JCM 16545</strain>
    </source>
</reference>
<name>A0ABW5E3P2_9BACT</name>
<feature type="coiled-coil region" evidence="1">
    <location>
        <begin position="47"/>
        <end position="74"/>
    </location>
</feature>
<comment type="caution">
    <text evidence="3">The sequence shown here is derived from an EMBL/GenBank/DDBJ whole genome shotgun (WGS) entry which is preliminary data.</text>
</comment>
<organism evidence="3 4">
    <name type="scientific">Rubritalea spongiae</name>
    <dbReference type="NCBI Taxonomy" id="430797"/>
    <lineage>
        <taxon>Bacteria</taxon>
        <taxon>Pseudomonadati</taxon>
        <taxon>Verrucomicrobiota</taxon>
        <taxon>Verrucomicrobiia</taxon>
        <taxon>Verrucomicrobiales</taxon>
        <taxon>Rubritaleaceae</taxon>
        <taxon>Rubritalea</taxon>
    </lineage>
</organism>
<dbReference type="EMBL" id="JBHUJC010000041">
    <property type="protein sequence ID" value="MFD2277238.1"/>
    <property type="molecule type" value="Genomic_DNA"/>
</dbReference>
<evidence type="ECO:0000313" key="3">
    <source>
        <dbReference type="EMBL" id="MFD2277238.1"/>
    </source>
</evidence>
<dbReference type="Proteomes" id="UP001597297">
    <property type="component" value="Unassembled WGS sequence"/>
</dbReference>
<dbReference type="RefSeq" id="WP_377093978.1">
    <property type="nucleotide sequence ID" value="NZ_JBHSJM010000001.1"/>
</dbReference>